<dbReference type="Proteomes" id="UP000186143">
    <property type="component" value="Unassembled WGS sequence"/>
</dbReference>
<protein>
    <submittedName>
        <fullName evidence="1">Uncharacterized protein</fullName>
    </submittedName>
</protein>
<comment type="caution">
    <text evidence="1">The sequence shown here is derived from an EMBL/GenBank/DDBJ whole genome shotgun (WGS) entry which is preliminary data.</text>
</comment>
<evidence type="ECO:0000313" key="2">
    <source>
        <dbReference type="Proteomes" id="UP000186143"/>
    </source>
</evidence>
<dbReference type="RefSeq" id="WP_075634891.1">
    <property type="nucleotide sequence ID" value="NZ_MKIO01000029.1"/>
</dbReference>
<sequence length="250" mass="26230">MVYDWFTMFLQGRGLPVLRRWLQGCRPEADTSDKRAPLILSLAAMETGLAAELAPTGCAIIIEAKVEAIEQASTALAAYLPDAVLLAHATPVAVQRLHVALGVMEAEAGVAQGRTAILAQLGADPAVFLGGARFKDLSTRLVALVFDGAQLRQRLSGPAVARQEEEKCGHDKGLEALVRSDSRQSWRGSLPAPDRETPLFPIAFAEAQTLLMAADAGLAALLQAPPGSDDGALAAQAEAACLAGFRGLVL</sequence>
<dbReference type="EMBL" id="MKIO01000029">
    <property type="protein sequence ID" value="OLP55343.1"/>
    <property type="molecule type" value="Genomic_DNA"/>
</dbReference>
<gene>
    <name evidence="1" type="ORF">BJF92_22545</name>
</gene>
<accession>A0A1Q9AJA8</accession>
<name>A0A1Q9AJA8_9HYPH</name>
<evidence type="ECO:0000313" key="1">
    <source>
        <dbReference type="EMBL" id="OLP55343.1"/>
    </source>
</evidence>
<proteinExistence type="predicted"/>
<reference evidence="1 2" key="1">
    <citation type="submission" date="2016-09" db="EMBL/GenBank/DDBJ databases">
        <title>Rhizobium sp. nov., a novel species isolated from the rice rhizosphere.</title>
        <authorList>
            <person name="Zhao J."/>
            <person name="Zhang X."/>
        </authorList>
    </citation>
    <scope>NUCLEOTIDE SEQUENCE [LARGE SCALE GENOMIC DNA]</scope>
    <source>
        <strain evidence="1 2">MH17</strain>
    </source>
</reference>
<organism evidence="1 2">
    <name type="scientific">Xaviernesmea rhizosphaerae</name>
    <dbReference type="NCBI Taxonomy" id="1672749"/>
    <lineage>
        <taxon>Bacteria</taxon>
        <taxon>Pseudomonadati</taxon>
        <taxon>Pseudomonadota</taxon>
        <taxon>Alphaproteobacteria</taxon>
        <taxon>Hyphomicrobiales</taxon>
        <taxon>Rhizobiaceae</taxon>
        <taxon>Rhizobium/Agrobacterium group</taxon>
        <taxon>Xaviernesmea</taxon>
    </lineage>
</organism>
<dbReference type="OrthoDB" id="8419129at2"/>
<dbReference type="AlphaFoldDB" id="A0A1Q9AJA8"/>
<dbReference type="STRING" id="1672749.BJF92_22545"/>